<comment type="caution">
    <text evidence="1">The sequence shown here is derived from an EMBL/GenBank/DDBJ whole genome shotgun (WGS) entry which is preliminary data.</text>
</comment>
<feature type="non-terminal residue" evidence="1">
    <location>
        <position position="1"/>
    </location>
</feature>
<gene>
    <name evidence="1" type="ORF">B1A_09687</name>
</gene>
<name>T1AYQ2_9ZZZZ</name>
<evidence type="ECO:0000313" key="1">
    <source>
        <dbReference type="EMBL" id="EQD61488.1"/>
    </source>
</evidence>
<dbReference type="GO" id="GO:0051082">
    <property type="term" value="F:unfolded protein binding"/>
    <property type="evidence" value="ECO:0007669"/>
    <property type="project" value="InterPro"/>
</dbReference>
<dbReference type="EMBL" id="AUZX01006910">
    <property type="protein sequence ID" value="EQD61488.1"/>
    <property type="molecule type" value="Genomic_DNA"/>
</dbReference>
<dbReference type="InterPro" id="IPR016153">
    <property type="entry name" value="Heat_shock_Hsp33_N"/>
</dbReference>
<dbReference type="InterPro" id="IPR000397">
    <property type="entry name" value="Heat_shock_Hsp33"/>
</dbReference>
<sequence>GLVGVRRATLAGTLQDYFEQSEQLPTRIALAADDGVATGLLLQQLPGGDVGDGDAWPRVGHLTDTLGASELLTLPVPQ</sequence>
<feature type="non-terminal residue" evidence="1">
    <location>
        <position position="78"/>
    </location>
</feature>
<protein>
    <submittedName>
        <fullName evidence="1">Hsp33 protein</fullName>
    </submittedName>
</protein>
<proteinExistence type="predicted"/>
<dbReference type="AlphaFoldDB" id="T1AYQ2"/>
<accession>T1AYQ2</accession>
<dbReference type="GO" id="GO:0006457">
    <property type="term" value="P:protein folding"/>
    <property type="evidence" value="ECO:0007669"/>
    <property type="project" value="InterPro"/>
</dbReference>
<dbReference type="SUPFAM" id="SSF64397">
    <property type="entry name" value="Hsp33 domain"/>
    <property type="match status" value="1"/>
</dbReference>
<reference evidence="1" key="2">
    <citation type="journal article" date="2014" name="ISME J.">
        <title>Microbial stratification in low pH oxic and suboxic macroscopic growths along an acid mine drainage.</title>
        <authorList>
            <person name="Mendez-Garcia C."/>
            <person name="Mesa V."/>
            <person name="Sprenger R.R."/>
            <person name="Richter M."/>
            <person name="Diez M.S."/>
            <person name="Solano J."/>
            <person name="Bargiela R."/>
            <person name="Golyshina O.V."/>
            <person name="Manteca A."/>
            <person name="Ramos J.L."/>
            <person name="Gallego J.R."/>
            <person name="Llorente I."/>
            <person name="Martins Dos Santos V.A."/>
            <person name="Jensen O.N."/>
            <person name="Pelaez A.I."/>
            <person name="Sanchez J."/>
            <person name="Ferrer M."/>
        </authorList>
    </citation>
    <scope>NUCLEOTIDE SEQUENCE</scope>
</reference>
<dbReference type="Pfam" id="PF01430">
    <property type="entry name" value="HSP33"/>
    <property type="match status" value="1"/>
</dbReference>
<dbReference type="Gene3D" id="3.55.30.10">
    <property type="entry name" value="Hsp33 domain"/>
    <property type="match status" value="1"/>
</dbReference>
<reference evidence="1" key="1">
    <citation type="submission" date="2013-08" db="EMBL/GenBank/DDBJ databases">
        <authorList>
            <person name="Mendez C."/>
            <person name="Richter M."/>
            <person name="Ferrer M."/>
            <person name="Sanchez J."/>
        </authorList>
    </citation>
    <scope>NUCLEOTIDE SEQUENCE</scope>
</reference>
<organism evidence="1">
    <name type="scientific">mine drainage metagenome</name>
    <dbReference type="NCBI Taxonomy" id="410659"/>
    <lineage>
        <taxon>unclassified sequences</taxon>
        <taxon>metagenomes</taxon>
        <taxon>ecological metagenomes</taxon>
    </lineage>
</organism>
<dbReference type="GO" id="GO:0005737">
    <property type="term" value="C:cytoplasm"/>
    <property type="evidence" value="ECO:0007669"/>
    <property type="project" value="InterPro"/>
</dbReference>